<feature type="domain" description="Autotransporter" evidence="3">
    <location>
        <begin position="1874"/>
        <end position="2161"/>
    </location>
</feature>
<dbReference type="InterPro" id="IPR036709">
    <property type="entry name" value="Autotransporte_beta_dom_sf"/>
</dbReference>
<accession>A0A510KJZ6</accession>
<keyword evidence="2" id="KW-0472">Membrane</keyword>
<keyword evidence="2" id="KW-1133">Transmembrane helix</keyword>
<feature type="region of interest" description="Disordered" evidence="1">
    <location>
        <begin position="264"/>
        <end position="287"/>
    </location>
</feature>
<dbReference type="SMART" id="SM00869">
    <property type="entry name" value="Autotransporter"/>
    <property type="match status" value="1"/>
</dbReference>
<gene>
    <name evidence="4" type="ORF">JMUB3935_0942</name>
</gene>
<dbReference type="Pfam" id="PF03797">
    <property type="entry name" value="Autotransporter"/>
    <property type="match status" value="1"/>
</dbReference>
<evidence type="ECO:0000313" key="4">
    <source>
        <dbReference type="EMBL" id="BBM51964.1"/>
    </source>
</evidence>
<name>A0A510KJZ6_9FUSO</name>
<protein>
    <submittedName>
        <fullName evidence="4">Autotransporter beta-domain protein</fullName>
    </submittedName>
</protein>
<proteinExistence type="predicted"/>
<dbReference type="Proteomes" id="UP000321378">
    <property type="component" value="Chromosome"/>
</dbReference>
<dbReference type="RefSeq" id="WP_146996348.1">
    <property type="nucleotide sequence ID" value="NZ_AP019840.1"/>
</dbReference>
<evidence type="ECO:0000256" key="1">
    <source>
        <dbReference type="SAM" id="MobiDB-lite"/>
    </source>
</evidence>
<sequence>MTNNIRKIKQDLRAYAKRCKDVHYTESLVITFLITGMLFATSNLFSAPTNTSIENQRQTISTSIKTIHQQVKATRKENDKLLKNTNLELIQLMEQGDHVVKSPWSSWQYGINYFNNNWNGTYKGRGDKKAKYPYEGIFQRSQNIYERAISPDSSNYGMLSRNRRPNFASGSAAGYGIASVKPVKEPIVPFEVNAGIRPRSINKSAIRIADKTAVTPTLPEAISFTPPKPVIGVPKDPFTPNPPTFSVILGADCNEGCNSGDWRTTHTNGGITTPRQTTRSGFLTSTTDNKSKQNMDVWLHYTWRDAHGDDGSLATGTPAEQSYAFKMYKETDTATLPTPGSGNTYYFNSYNFGETKEFGGGVMASQDFYEGRSPIDRNKQYFFIGGSRFWEIDNYPAVGDSKNPSGIYEFPNGKTVNLGGILTLGLVSQQNASEIRNSGIITDKEENQEEYIQNISQKYDTDLTFNADGRITGENHVAEGTGHYLKIYGPASSVYYVKKSEDGYVGYKVGIAQVQENGGKDRDTNTAETGWYQGGENQKLTNNTGATIDFRGERSIGMYDYLPDHTSWSIMTNSGNIFLSGKESYGMKLAARTASRAEMVNKGIIELRVNPDGNKKDKADNSAAMALMEDESVRNKVNLDRGKAVNESTGTIKLSGVQNSLGMFVNVDSNMTNKGKIQIDSDIAKAETNQPMNVAMRADYGTGKGGSTTVGSNAEVINDANGEISLKGNFAIGQLARLSTATNKTGGKIITDNDIKNSVGMSTLGGALNNDGEITLKGSGVSNNIGAFLNSYKLSTTTYNPKGKLGANSRITVSGDSSTGVLINGSSTGTTASLEYGGTVTATGNGVSGMTIGDNNTGKAEVTAKNDGTVTVNGGNASTSAGVYEYMDGKNKVRKGSYGIVVSKNSSLVSHGGKNVNVDVNVKGAESIGLYSGENATLEVGNHTVKAYDGAVNYDADEGKITLKGTGTATTGQKSLLFYLGENGTGKVSIDGTMTATIEGGTTPNTRGNAFYYVGNGGNFGKTQIENWAKNNFGDGKTTTLGHLTLNMNKGSRLFIAQNVGMNLSDTTGDAVSKATGAHINGTDYKTFMLYLSKLTINQNVNLDDANDAYNQLEISNSSITNANTKTITGTKASQVAMAQENNSTLYARKDVTLSNEGTINLSGAGSTGMYTKFGELYNKATGVMTIGDKSTAIYGTEDSLLENAGKITIGSNSTGLYSEGSKSQAIKNTGTIETSGNDSVAMSYKPDASLSPGVTLENAGKITMTGDRNTAIYATGTPGYTAKNSGTVTLGNSAAISSPNVGLYTDHNTVTLENTGTISSGNNTIGIYGHNVNNAGNLNIGNAAVGIYSQSGNVNLTGGTITTGTDEAVGVYTVGSGQTVTNSGTAFNIGNNSFGFVNVGTGNKITSSISNVGLGNNNVYMYSSDTKGTVTNATNITSTGEQNYGIYSAGTVTNTGNINLSSGKGSVGIYSIKGGTATNYGTITVGESDVPSSLYSIGMGAGYTTTDTGNIVNRGTINVNGKHSIGMYASGAGSTATNDGNIVLNASNTTGIYADNGATVINNKSITTGSGTYTNTVGVYLGKDSKLINNKGATIDINAKNGVGVYLKGGTVANYGTMRVNGSTRDEDTIYEFTVPSTGKGVGGVNIDAPAGAKTATITVNGVPQTPTVVNTTGRNPITVSASSIGLYVNTSGVNYTKSIDGLQKLTSEADLIIGAEAAESTNSKYILVNDPKIINPYRKAMLSNPNIKWNVYSGSIGWIATPTLDSDGVITSLYMAKIPYTNWAGKQATPVNSTDTYNFTDGLEQRYGVKALGTRERLIFKKLNGIGNNEEVLLYQAFDEMMGHQYGNLQQRINATGNLLDKEFRYLKHDWRNPSKQNNKIKVFGMRDEYNTDTAGIINYTSNAYGVAYVHEDEKIKMGNSSGWYAGAVTNRFKFKDIGKSKENQTILKAGVFKTMSPKKDYNGALQWTIGGDVFVGINDMKRRYLVVDEVFQAKSDYHSYGAALKTDLGYDVRLSERTHFRPYGALKMEYGRFNDIKEDRGEMRLEVKGNDYFSVKPEVGMEFKYVQPLAVRTNLTVGLAAAYENELGKVGDVNNRGRVRYTAADWFGIRGEKDDRKGNGKFDLNIGVDNTRFGVTVNGGYDTKGKNVRGGIGFRAIY</sequence>
<dbReference type="InterPro" id="IPR005546">
    <property type="entry name" value="Autotransporte_beta"/>
</dbReference>
<dbReference type="SUPFAM" id="SSF103515">
    <property type="entry name" value="Autotransporter"/>
    <property type="match status" value="1"/>
</dbReference>
<evidence type="ECO:0000313" key="5">
    <source>
        <dbReference type="Proteomes" id="UP000321378"/>
    </source>
</evidence>
<evidence type="ECO:0000259" key="3">
    <source>
        <dbReference type="PROSITE" id="PS51208"/>
    </source>
</evidence>
<reference evidence="4 5" key="1">
    <citation type="submission" date="2019-07" db="EMBL/GenBank/DDBJ databases">
        <title>Complete Genome Sequence of Leptotrichia trevisanii Strain JMUB3935.</title>
        <authorList>
            <person name="Watanabe S."/>
            <person name="Cui L."/>
        </authorList>
    </citation>
    <scope>NUCLEOTIDE SEQUENCE [LARGE SCALE GENOMIC DNA]</scope>
    <source>
        <strain evidence="4 5">JMUB3935</strain>
    </source>
</reference>
<evidence type="ECO:0000256" key="2">
    <source>
        <dbReference type="SAM" id="Phobius"/>
    </source>
</evidence>
<keyword evidence="2" id="KW-0812">Transmembrane</keyword>
<dbReference type="PROSITE" id="PS51208">
    <property type="entry name" value="AUTOTRANSPORTER"/>
    <property type="match status" value="1"/>
</dbReference>
<feature type="transmembrane region" description="Helical" evidence="2">
    <location>
        <begin position="21"/>
        <end position="40"/>
    </location>
</feature>
<dbReference type="NCBIfam" id="NF033175">
    <property type="entry name" value="fuso_auto_Nterm"/>
    <property type="match status" value="1"/>
</dbReference>
<organism evidence="4 5">
    <name type="scientific">Leptotrichia trevisanii</name>
    <dbReference type="NCBI Taxonomy" id="109328"/>
    <lineage>
        <taxon>Bacteria</taxon>
        <taxon>Fusobacteriati</taxon>
        <taxon>Fusobacteriota</taxon>
        <taxon>Fusobacteriia</taxon>
        <taxon>Fusobacteriales</taxon>
        <taxon>Leptotrichiaceae</taxon>
        <taxon>Leptotrichia</taxon>
    </lineage>
</organism>
<dbReference type="EMBL" id="AP019840">
    <property type="protein sequence ID" value="BBM51964.1"/>
    <property type="molecule type" value="Genomic_DNA"/>
</dbReference>
<dbReference type="InterPro" id="IPR053787">
    <property type="entry name" value="Autotransptr-assoc_N"/>
</dbReference>